<evidence type="ECO:0000313" key="2">
    <source>
        <dbReference type="EMBL" id="GMM44446.1"/>
    </source>
</evidence>
<protein>
    <recommendedName>
        <fullName evidence="4">Dolichyl-diphosphooligosaccharide-protein glycosyltransferase subunit OST5</fullName>
    </recommendedName>
</protein>
<comment type="caution">
    <text evidence="2">The sequence shown here is derived from an EMBL/GenBank/DDBJ whole genome shotgun (WGS) entry which is preliminary data.</text>
</comment>
<dbReference type="EMBL" id="BTGB01000001">
    <property type="protein sequence ID" value="GMM44446.1"/>
    <property type="molecule type" value="Genomic_DNA"/>
</dbReference>
<organism evidence="2 3">
    <name type="scientific">Pichia kluyveri</name>
    <name type="common">Yeast</name>
    <dbReference type="NCBI Taxonomy" id="36015"/>
    <lineage>
        <taxon>Eukaryota</taxon>
        <taxon>Fungi</taxon>
        <taxon>Dikarya</taxon>
        <taxon>Ascomycota</taxon>
        <taxon>Saccharomycotina</taxon>
        <taxon>Pichiomycetes</taxon>
        <taxon>Pichiales</taxon>
        <taxon>Pichiaceae</taxon>
        <taxon>Pichia</taxon>
    </lineage>
</organism>
<keyword evidence="1" id="KW-0812">Transmembrane</keyword>
<name>A0AAV5QYY4_PICKL</name>
<proteinExistence type="predicted"/>
<evidence type="ECO:0000313" key="3">
    <source>
        <dbReference type="Proteomes" id="UP001378960"/>
    </source>
</evidence>
<keyword evidence="1" id="KW-0472">Membrane</keyword>
<feature type="transmembrane region" description="Helical" evidence="1">
    <location>
        <begin position="61"/>
        <end position="82"/>
    </location>
</feature>
<keyword evidence="1" id="KW-1133">Transmembrane helix</keyword>
<evidence type="ECO:0008006" key="4">
    <source>
        <dbReference type="Google" id="ProtNLM"/>
    </source>
</evidence>
<dbReference type="Proteomes" id="UP001378960">
    <property type="component" value="Unassembled WGS sequence"/>
</dbReference>
<accession>A0AAV5QYY4</accession>
<sequence length="90" mass="10190">MKSFNELTALYNSYKSFTPVYSASLNDYTLLLISITTLFFLMITFNFNAKTSSFTKSIFNFILYTILAAISAISLSFTVLFISSHFGVYT</sequence>
<reference evidence="2 3" key="1">
    <citation type="journal article" date="2023" name="Elife">
        <title>Identification of key yeast species and microbe-microbe interactions impacting larval growth of Drosophila in the wild.</title>
        <authorList>
            <person name="Mure A."/>
            <person name="Sugiura Y."/>
            <person name="Maeda R."/>
            <person name="Honda K."/>
            <person name="Sakurai N."/>
            <person name="Takahashi Y."/>
            <person name="Watada M."/>
            <person name="Katoh T."/>
            <person name="Gotoh A."/>
            <person name="Gotoh Y."/>
            <person name="Taniguchi I."/>
            <person name="Nakamura K."/>
            <person name="Hayashi T."/>
            <person name="Katayama T."/>
            <person name="Uemura T."/>
            <person name="Hattori Y."/>
        </authorList>
    </citation>
    <scope>NUCLEOTIDE SEQUENCE [LARGE SCALE GENOMIC DNA]</scope>
    <source>
        <strain evidence="2 3">PK-24</strain>
    </source>
</reference>
<feature type="transmembrane region" description="Helical" evidence="1">
    <location>
        <begin position="28"/>
        <end position="49"/>
    </location>
</feature>
<keyword evidence="3" id="KW-1185">Reference proteome</keyword>
<gene>
    <name evidence="2" type="ORF">DAPK24_010210</name>
</gene>
<dbReference type="AlphaFoldDB" id="A0AAV5QYY4"/>
<evidence type="ECO:0000256" key="1">
    <source>
        <dbReference type="SAM" id="Phobius"/>
    </source>
</evidence>